<evidence type="ECO:0000313" key="2">
    <source>
        <dbReference type="EMBL" id="PEN15652.1"/>
    </source>
</evidence>
<dbReference type="EMBL" id="PDEV01000004">
    <property type="protein sequence ID" value="PEN15652.1"/>
    <property type="molecule type" value="Genomic_DNA"/>
</dbReference>
<dbReference type="InterPro" id="IPR029068">
    <property type="entry name" value="Glyas_Bleomycin-R_OHBP_Dase"/>
</dbReference>
<reference evidence="2" key="1">
    <citation type="submission" date="2017-10" db="EMBL/GenBank/DDBJ databases">
        <title>Kefir isolates.</title>
        <authorList>
            <person name="Kim Y."/>
            <person name="Blasche S."/>
        </authorList>
    </citation>
    <scope>NUCLEOTIDE SEQUENCE [LARGE SCALE GENOMIC DNA]</scope>
    <source>
        <strain evidence="2">OG2-2</strain>
    </source>
</reference>
<keyword evidence="3" id="KW-1185">Reference proteome</keyword>
<evidence type="ECO:0000313" key="3">
    <source>
        <dbReference type="Proteomes" id="UP000219947"/>
    </source>
</evidence>
<dbReference type="InterPro" id="IPR004360">
    <property type="entry name" value="Glyas_Fos-R_dOase_dom"/>
</dbReference>
<proteinExistence type="predicted"/>
<gene>
    <name evidence="2" type="ORF">CRM92_08550</name>
</gene>
<feature type="domain" description="Glyoxalase/fosfomycin resistance/dioxygenase" evidence="1">
    <location>
        <begin position="2"/>
        <end position="118"/>
    </location>
</feature>
<dbReference type="PANTHER" id="PTHR35006">
    <property type="entry name" value="GLYOXALASE FAMILY PROTEIN (AFU_ORTHOLOGUE AFUA_5G14830)"/>
    <property type="match status" value="1"/>
</dbReference>
<protein>
    <submittedName>
        <fullName evidence="2">VOC family protein</fullName>
    </submittedName>
</protein>
<dbReference type="Proteomes" id="UP000219947">
    <property type="component" value="Unassembled WGS sequence"/>
</dbReference>
<sequence>MIDHFGINVKDIEANKAFYEAVLAPLGYAKTIDEEPYGMGFSNPDRTQHTGMFWLGKGEPSSPLHFAFTAPSRAAVDAFYEAGLAAGGQDHIAPSVHADYHPNYYAAFLIDPNGHKIEAVCHKAP</sequence>
<dbReference type="CDD" id="cd07262">
    <property type="entry name" value="VOC_like"/>
    <property type="match status" value="1"/>
</dbReference>
<dbReference type="PANTHER" id="PTHR35006:SF2">
    <property type="entry name" value="GLYOXALASE FAMILY PROTEIN (AFU_ORTHOLOGUE AFUA_5G14830)"/>
    <property type="match status" value="1"/>
</dbReference>
<dbReference type="AlphaFoldDB" id="A0A2A8D3W8"/>
<name>A0A2A8D3W8_9MICC</name>
<dbReference type="Pfam" id="PF00903">
    <property type="entry name" value="Glyoxalase"/>
    <property type="match status" value="1"/>
</dbReference>
<comment type="caution">
    <text evidence="2">The sequence shown here is derived from an EMBL/GenBank/DDBJ whole genome shotgun (WGS) entry which is preliminary data.</text>
</comment>
<evidence type="ECO:0000259" key="1">
    <source>
        <dbReference type="Pfam" id="PF00903"/>
    </source>
</evidence>
<accession>A0A2A8D3W8</accession>
<dbReference type="RefSeq" id="WP_070660159.1">
    <property type="nucleotide sequence ID" value="NZ_CAURLQ010000041.1"/>
</dbReference>
<dbReference type="Gene3D" id="3.10.180.10">
    <property type="entry name" value="2,3-Dihydroxybiphenyl 1,2-Dioxygenase, domain 1"/>
    <property type="match status" value="1"/>
</dbReference>
<dbReference type="SUPFAM" id="SSF54593">
    <property type="entry name" value="Glyoxalase/Bleomycin resistance protein/Dihydroxybiphenyl dioxygenase"/>
    <property type="match status" value="1"/>
</dbReference>
<organism evidence="2 3">
    <name type="scientific">Rothia dentocariosa</name>
    <dbReference type="NCBI Taxonomy" id="2047"/>
    <lineage>
        <taxon>Bacteria</taxon>
        <taxon>Bacillati</taxon>
        <taxon>Actinomycetota</taxon>
        <taxon>Actinomycetes</taxon>
        <taxon>Micrococcales</taxon>
        <taxon>Micrococcaceae</taxon>
        <taxon>Rothia</taxon>
    </lineage>
</organism>